<dbReference type="Gene3D" id="2.30.40.10">
    <property type="entry name" value="Urease, subunit C, domain 1"/>
    <property type="match status" value="1"/>
</dbReference>
<dbReference type="InterPro" id="IPR011059">
    <property type="entry name" value="Metal-dep_hydrolase_composite"/>
</dbReference>
<gene>
    <name evidence="2" type="primary">mtaD</name>
    <name evidence="2" type="ORF">KDW_49880</name>
</gene>
<evidence type="ECO:0000259" key="1">
    <source>
        <dbReference type="Pfam" id="PF01979"/>
    </source>
</evidence>
<feature type="domain" description="Amidohydrolase-related" evidence="1">
    <location>
        <begin position="81"/>
        <end position="461"/>
    </location>
</feature>
<dbReference type="SUPFAM" id="SSF51556">
    <property type="entry name" value="Metallo-dependent hydrolases"/>
    <property type="match status" value="1"/>
</dbReference>
<sequence>MQTLPRLPSYTPGTAVENPRVNLQYLLIRGCSLLAPDEPGKLLHDQDILIAGQRIAAVGPTGTLSFNPQRVQRVITGKNRLVVPGLINAHTHSLENLMKATSLSVPLELWLVPLFADTLEWSPNLVYLSTLLGALEMLKTGTTAVLDHLWTNAGVSTEYLDATMHAYQDAGIRAAVAPSIEDQDLVLEAGSQYGMTFPSHPFTDRFKEWAPIGRQVTAMEQFISTWDNTSNGRLRCLVGPSGIHWCSPELLETCLEISECYHTGMHLHAVETELQAAVIRDKLGQGGIRYLKQMGLLRPGTSLAHTIWLEPGDLRILADTGTTVVHNPISNLRLGSGRFPLADALDQGVMMALGSDGSASNDRQNMFDVLKQTGLMHNLPELDYHQWPQPTQILQAATQGGAAALGLSAELGRIEENQLADLLLIDLEADAFLPLRDPYLHLIYCERGTAIDSVIVNGEVVVEHGKLHNVDEQALRQEIREQCRFALKPVANASKLLASTDAVLAQLDKLRHLILQKNQGL</sequence>
<dbReference type="SUPFAM" id="SSF51338">
    <property type="entry name" value="Composite domain of metallo-dependent hydrolases"/>
    <property type="match status" value="1"/>
</dbReference>
<protein>
    <submittedName>
        <fullName evidence="2">5-methylthioadenosine/S-adenosylhomocysteine deaminase</fullName>
    </submittedName>
</protein>
<dbReference type="PANTHER" id="PTHR43794:SF5">
    <property type="entry name" value="CHLOROHYDROLASE FAMILY PROTEIN"/>
    <property type="match status" value="1"/>
</dbReference>
<reference evidence="2 3" key="1">
    <citation type="submission" date="2019-10" db="EMBL/GenBank/DDBJ databases">
        <title>Dictyobacter vulcani sp. nov., within the class Ktedonobacteria, isolated from soil of volcanic Mt. Zao.</title>
        <authorList>
            <person name="Zheng Y."/>
            <person name="Wang C.M."/>
            <person name="Sakai Y."/>
            <person name="Abe K."/>
            <person name="Yokota A."/>
            <person name="Yabe S."/>
        </authorList>
    </citation>
    <scope>NUCLEOTIDE SEQUENCE [LARGE SCALE GENOMIC DNA]</scope>
    <source>
        <strain evidence="2 3">W12</strain>
    </source>
</reference>
<dbReference type="RefSeq" id="WP_151758547.1">
    <property type="nucleotide sequence ID" value="NZ_BKZW01000003.1"/>
</dbReference>
<proteinExistence type="predicted"/>
<organism evidence="2 3">
    <name type="scientific">Dictyobacter vulcani</name>
    <dbReference type="NCBI Taxonomy" id="2607529"/>
    <lineage>
        <taxon>Bacteria</taxon>
        <taxon>Bacillati</taxon>
        <taxon>Chloroflexota</taxon>
        <taxon>Ktedonobacteria</taxon>
        <taxon>Ktedonobacterales</taxon>
        <taxon>Dictyobacteraceae</taxon>
        <taxon>Dictyobacter</taxon>
    </lineage>
</organism>
<dbReference type="EMBL" id="BKZW01000003">
    <property type="protein sequence ID" value="GER90826.1"/>
    <property type="molecule type" value="Genomic_DNA"/>
</dbReference>
<comment type="caution">
    <text evidence="2">The sequence shown here is derived from an EMBL/GenBank/DDBJ whole genome shotgun (WGS) entry which is preliminary data.</text>
</comment>
<dbReference type="Proteomes" id="UP000326912">
    <property type="component" value="Unassembled WGS sequence"/>
</dbReference>
<dbReference type="InterPro" id="IPR032466">
    <property type="entry name" value="Metal_Hydrolase"/>
</dbReference>
<evidence type="ECO:0000313" key="3">
    <source>
        <dbReference type="Proteomes" id="UP000326912"/>
    </source>
</evidence>
<dbReference type="PANTHER" id="PTHR43794">
    <property type="entry name" value="AMINOHYDROLASE SSNA-RELATED"/>
    <property type="match status" value="1"/>
</dbReference>
<dbReference type="Pfam" id="PF01979">
    <property type="entry name" value="Amidohydro_1"/>
    <property type="match status" value="1"/>
</dbReference>
<evidence type="ECO:0000313" key="2">
    <source>
        <dbReference type="EMBL" id="GER90826.1"/>
    </source>
</evidence>
<name>A0A5J4L021_9CHLR</name>
<dbReference type="Gene3D" id="3.20.20.140">
    <property type="entry name" value="Metal-dependent hydrolases"/>
    <property type="match status" value="1"/>
</dbReference>
<dbReference type="GO" id="GO:0016810">
    <property type="term" value="F:hydrolase activity, acting on carbon-nitrogen (but not peptide) bonds"/>
    <property type="evidence" value="ECO:0007669"/>
    <property type="project" value="InterPro"/>
</dbReference>
<dbReference type="InterPro" id="IPR006680">
    <property type="entry name" value="Amidohydro-rel"/>
</dbReference>
<dbReference type="InterPro" id="IPR050287">
    <property type="entry name" value="MTA/SAH_deaminase"/>
</dbReference>
<keyword evidence="3" id="KW-1185">Reference proteome</keyword>
<dbReference type="AlphaFoldDB" id="A0A5J4L021"/>
<accession>A0A5J4L021</accession>